<dbReference type="Gene3D" id="3.40.50.410">
    <property type="entry name" value="von Willebrand factor, type A domain"/>
    <property type="match status" value="1"/>
</dbReference>
<organism evidence="4">
    <name type="scientific">Brachypodium distachyon</name>
    <name type="common">Purple false brome</name>
    <name type="synonym">Trachynia distachya</name>
    <dbReference type="NCBI Taxonomy" id="15368"/>
    <lineage>
        <taxon>Eukaryota</taxon>
        <taxon>Viridiplantae</taxon>
        <taxon>Streptophyta</taxon>
        <taxon>Embryophyta</taxon>
        <taxon>Tracheophyta</taxon>
        <taxon>Spermatophyta</taxon>
        <taxon>Magnoliopsida</taxon>
        <taxon>Liliopsida</taxon>
        <taxon>Poales</taxon>
        <taxon>Poaceae</taxon>
        <taxon>BOP clade</taxon>
        <taxon>Pooideae</taxon>
        <taxon>Stipodae</taxon>
        <taxon>Brachypodieae</taxon>
        <taxon>Brachypodium</taxon>
    </lineage>
</organism>
<dbReference type="Pfam" id="PF13519">
    <property type="entry name" value="VWA_2"/>
    <property type="match status" value="1"/>
</dbReference>
<dbReference type="InterPro" id="IPR036465">
    <property type="entry name" value="vWFA_dom_sf"/>
</dbReference>
<evidence type="ECO:0000313" key="6">
    <source>
        <dbReference type="Proteomes" id="UP000008810"/>
    </source>
</evidence>
<dbReference type="Gramene" id="KQK02151">
    <property type="protein sequence ID" value="KQK02151"/>
    <property type="gene ID" value="BRADI_3g60599v3"/>
</dbReference>
<dbReference type="GeneID" id="100844482"/>
<dbReference type="SUPFAM" id="SSF53300">
    <property type="entry name" value="vWA-like"/>
    <property type="match status" value="1"/>
</dbReference>
<name>A0A0Q3FST4_BRADI</name>
<dbReference type="AlphaFoldDB" id="A0A0Q3FST4"/>
<dbReference type="RefSeq" id="XP_003573161.1">
    <property type="nucleotide sequence ID" value="XM_003573113.4"/>
</dbReference>
<keyword evidence="2" id="KW-0472">Membrane</keyword>
<reference evidence="5" key="3">
    <citation type="submission" date="2018-08" db="UniProtKB">
        <authorList>
            <consortium name="EnsemblPlants"/>
        </authorList>
    </citation>
    <scope>IDENTIFICATION</scope>
    <source>
        <strain evidence="5">cv. Bd21</strain>
    </source>
</reference>
<dbReference type="EnsemblPlants" id="KQK02151">
    <property type="protein sequence ID" value="KQK02151"/>
    <property type="gene ID" value="BRADI_3g60599v3"/>
</dbReference>
<dbReference type="OrthoDB" id="687730at2759"/>
<dbReference type="PROSITE" id="PS50234">
    <property type="entry name" value="VWFA"/>
    <property type="match status" value="1"/>
</dbReference>
<dbReference type="Proteomes" id="UP000008810">
    <property type="component" value="Chromosome 3"/>
</dbReference>
<accession>A0A0Q3FST4</accession>
<dbReference type="EMBL" id="CM000882">
    <property type="protein sequence ID" value="KQK02151.1"/>
    <property type="molecule type" value="Genomic_DNA"/>
</dbReference>
<feature type="region of interest" description="Disordered" evidence="1">
    <location>
        <begin position="481"/>
        <end position="502"/>
    </location>
</feature>
<proteinExistence type="predicted"/>
<feature type="domain" description="VWFA" evidence="3">
    <location>
        <begin position="66"/>
        <end position="232"/>
    </location>
</feature>
<dbReference type="InterPro" id="IPR002035">
    <property type="entry name" value="VWF_A"/>
</dbReference>
<dbReference type="InterPro" id="IPR051266">
    <property type="entry name" value="CLCR"/>
</dbReference>
<reference evidence="4" key="2">
    <citation type="submission" date="2017-06" db="EMBL/GenBank/DDBJ databases">
        <title>WGS assembly of Brachypodium distachyon.</title>
        <authorList>
            <consortium name="The International Brachypodium Initiative"/>
            <person name="Lucas S."/>
            <person name="Harmon-Smith M."/>
            <person name="Lail K."/>
            <person name="Tice H."/>
            <person name="Grimwood J."/>
            <person name="Bruce D."/>
            <person name="Barry K."/>
            <person name="Shu S."/>
            <person name="Lindquist E."/>
            <person name="Wang M."/>
            <person name="Pitluck S."/>
            <person name="Vogel J.P."/>
            <person name="Garvin D.F."/>
            <person name="Mockler T.C."/>
            <person name="Schmutz J."/>
            <person name="Rokhsar D."/>
            <person name="Bevan M.W."/>
        </authorList>
    </citation>
    <scope>NUCLEOTIDE SEQUENCE</scope>
    <source>
        <strain evidence="4">Bd21</strain>
    </source>
</reference>
<keyword evidence="2" id="KW-0812">Transmembrane</keyword>
<evidence type="ECO:0000259" key="3">
    <source>
        <dbReference type="PROSITE" id="PS50234"/>
    </source>
</evidence>
<keyword evidence="6" id="KW-1185">Reference proteome</keyword>
<feature type="compositionally biased region" description="Basic and acidic residues" evidence="1">
    <location>
        <begin position="481"/>
        <end position="494"/>
    </location>
</feature>
<evidence type="ECO:0000256" key="2">
    <source>
        <dbReference type="SAM" id="Phobius"/>
    </source>
</evidence>
<keyword evidence="2" id="KW-1133">Transmembrane helix</keyword>
<feature type="region of interest" description="Disordered" evidence="1">
    <location>
        <begin position="1"/>
        <end position="27"/>
    </location>
</feature>
<sequence>MSSDIHNEDQSVPYAHSPGGTPQEDKVGNMRLVSHSNDKAPLEVNRQQVMLELIDESSPGERFGLDLVAVLDVSESMGQWDRLAKVKTAMQFVIKKLRPIDRLSIVTFSTNAKRLCHLRSVTKAFQAHLKELVDGLKAGGSTNIKHGLQTGQQVLTDRRLTGGRVASIFVLSDGEVNDAKVGDVSDVAVYMFGFGADCDHKVLEGIARESKGGTFNYVDDTENMIEPFSQILGGLLSVVIQDLKLTVSPHPGDSTIENVQAGFYPQTKVHGSVIVSFGDLFAREVRKVIVDVLLLDVPSKRKSMIALIAQCSYSIQGKPFFSRKLTVTISRVTGPGAADPNRKPEAVRIEIARVGLAKSLEEACTMADHHDLDGAREKLEEAKNDLKVLEQSNSIVDILMTQLDKLLEMIWNSLPDLRLRLRLLGSLRSLKTSHDRQRPAATGYVNGVRLFKTEFTEASREQGKFFKKNRNMEVPPVEDDFKKVKQQRPVRDEQGQGMGMDTPPAVATEAWTCSWWPGDLESHQDSRWAWAMVMMCMVLAIGVTVIGGVLFAVYLFYARKMPSLAVSDAQLGVLQYAVQGGTIQHLQMSITILAKNDKSEADASFSPVDLALEFHGAVVAVLRTPAPFVVAPGSSLPLHYNVVSAERTLDQAGMRAMFESLNAGVVPLQLHGKVRTRWKVGIFLKTKYWTRISCRLRFFYPGNGTVMPTDRHRCRSRSP</sequence>
<reference evidence="4 5" key="1">
    <citation type="journal article" date="2010" name="Nature">
        <title>Genome sequencing and analysis of the model grass Brachypodium distachyon.</title>
        <authorList>
            <consortium name="International Brachypodium Initiative"/>
        </authorList>
    </citation>
    <scope>NUCLEOTIDE SEQUENCE [LARGE SCALE GENOMIC DNA]</scope>
    <source>
        <strain evidence="4">Bd21</strain>
        <strain evidence="5">cv. Bd21</strain>
    </source>
</reference>
<gene>
    <name evidence="5" type="primary">LOC100844482</name>
    <name evidence="4" type="ORF">BRADI_3g60599v3</name>
</gene>
<feature type="transmembrane region" description="Helical" evidence="2">
    <location>
        <begin position="528"/>
        <end position="557"/>
    </location>
</feature>
<dbReference type="KEGG" id="bdi:100844482"/>
<evidence type="ECO:0000256" key="1">
    <source>
        <dbReference type="SAM" id="MobiDB-lite"/>
    </source>
</evidence>
<evidence type="ECO:0000313" key="5">
    <source>
        <dbReference type="EnsemblPlants" id="KQK02151"/>
    </source>
</evidence>
<dbReference type="PANTHER" id="PTHR10579:SF173">
    <property type="entry name" value="VWFA DOMAIN-CONTAINING PROTEIN"/>
    <property type="match status" value="1"/>
</dbReference>
<dbReference type="SMART" id="SM00327">
    <property type="entry name" value="VWA"/>
    <property type="match status" value="1"/>
</dbReference>
<protein>
    <recommendedName>
        <fullName evidence="3">VWFA domain-containing protein</fullName>
    </recommendedName>
</protein>
<evidence type="ECO:0000313" key="4">
    <source>
        <dbReference type="EMBL" id="KQK02151.1"/>
    </source>
</evidence>
<dbReference type="PANTHER" id="PTHR10579">
    <property type="entry name" value="CALCIUM-ACTIVATED CHLORIDE CHANNEL REGULATOR"/>
    <property type="match status" value="1"/>
</dbReference>